<dbReference type="PROSITE" id="PS50943">
    <property type="entry name" value="HTH_CROC1"/>
    <property type="match status" value="1"/>
</dbReference>
<dbReference type="InterPro" id="IPR001387">
    <property type="entry name" value="Cro/C1-type_HTH"/>
</dbReference>
<sequence>MSHSGYMKNPQSNRLSQVRKSKGLTQQALADKLGIHWITVSKLERGVMQLTFTWIERLAEALGVPPSELWAPPVKRTFEVEARIVDDGSLKKFEAHDVIAFSTYSPINLDAGHLAYIVATRAFEPFLCAGDVVVFEPYLYGGPLPEMMTGRLSIARPTPRDGLVLTSFQGLDREGKPAFRRMNGERFEIQQDDLVLFLSGYVPLWLLGSPDEP</sequence>
<dbReference type="PANTHER" id="PTHR46797:SF1">
    <property type="entry name" value="METHYLPHOSPHONATE SYNTHASE"/>
    <property type="match status" value="1"/>
</dbReference>
<evidence type="ECO:0000313" key="4">
    <source>
        <dbReference type="Proteomes" id="UP000574761"/>
    </source>
</evidence>
<dbReference type="SUPFAM" id="SSF47413">
    <property type="entry name" value="lambda repressor-like DNA-binding domains"/>
    <property type="match status" value="1"/>
</dbReference>
<evidence type="ECO:0000256" key="1">
    <source>
        <dbReference type="ARBA" id="ARBA00023125"/>
    </source>
</evidence>
<dbReference type="GO" id="GO:0003677">
    <property type="term" value="F:DNA binding"/>
    <property type="evidence" value="ECO:0007669"/>
    <property type="project" value="UniProtKB-KW"/>
</dbReference>
<gene>
    <name evidence="3" type="ORF">GGQ64_002597</name>
</gene>
<dbReference type="EMBL" id="JACIEE010000005">
    <property type="protein sequence ID" value="MBB3977391.1"/>
    <property type="molecule type" value="Genomic_DNA"/>
</dbReference>
<evidence type="ECO:0000313" key="3">
    <source>
        <dbReference type="EMBL" id="MBB3977391.1"/>
    </source>
</evidence>
<dbReference type="RefSeq" id="WP_183804758.1">
    <property type="nucleotide sequence ID" value="NZ_JACIEE010000005.1"/>
</dbReference>
<dbReference type="InterPro" id="IPR050807">
    <property type="entry name" value="TransReg_Diox_bact_type"/>
</dbReference>
<dbReference type="GO" id="GO:0003700">
    <property type="term" value="F:DNA-binding transcription factor activity"/>
    <property type="evidence" value="ECO:0007669"/>
    <property type="project" value="TreeGrafter"/>
</dbReference>
<reference evidence="3 4" key="1">
    <citation type="submission" date="2020-08" db="EMBL/GenBank/DDBJ databases">
        <title>Genomic Encyclopedia of Type Strains, Phase IV (KMG-IV): sequencing the most valuable type-strain genomes for metagenomic binning, comparative biology and taxonomic classification.</title>
        <authorList>
            <person name="Goeker M."/>
        </authorList>
    </citation>
    <scope>NUCLEOTIDE SEQUENCE [LARGE SCALE GENOMIC DNA]</scope>
    <source>
        <strain evidence="3 4">DSM 100211</strain>
    </source>
</reference>
<dbReference type="GO" id="GO:0005829">
    <property type="term" value="C:cytosol"/>
    <property type="evidence" value="ECO:0007669"/>
    <property type="project" value="TreeGrafter"/>
</dbReference>
<name>A0A7W6D5Z1_9HYPH</name>
<dbReference type="Gene3D" id="1.10.260.40">
    <property type="entry name" value="lambda repressor-like DNA-binding domains"/>
    <property type="match status" value="1"/>
</dbReference>
<dbReference type="AlphaFoldDB" id="A0A7W6D5Z1"/>
<comment type="caution">
    <text evidence="3">The sequence shown here is derived from an EMBL/GenBank/DDBJ whole genome shotgun (WGS) entry which is preliminary data.</text>
</comment>
<dbReference type="SMART" id="SM00530">
    <property type="entry name" value="HTH_XRE"/>
    <property type="match status" value="1"/>
</dbReference>
<dbReference type="InterPro" id="IPR010982">
    <property type="entry name" value="Lambda_DNA-bd_dom_sf"/>
</dbReference>
<feature type="domain" description="HTH cro/C1-type" evidence="2">
    <location>
        <begin position="15"/>
        <end position="69"/>
    </location>
</feature>
<organism evidence="3 4">
    <name type="scientific">Mycoplana azooxidifex</name>
    <dbReference type="NCBI Taxonomy" id="1636188"/>
    <lineage>
        <taxon>Bacteria</taxon>
        <taxon>Pseudomonadati</taxon>
        <taxon>Pseudomonadota</taxon>
        <taxon>Alphaproteobacteria</taxon>
        <taxon>Hyphomicrobiales</taxon>
        <taxon>Rhizobiaceae</taxon>
        <taxon>Mycoplana</taxon>
    </lineage>
</organism>
<dbReference type="Pfam" id="PF01381">
    <property type="entry name" value="HTH_3"/>
    <property type="match status" value="1"/>
</dbReference>
<accession>A0A7W6D5Z1</accession>
<keyword evidence="4" id="KW-1185">Reference proteome</keyword>
<protein>
    <submittedName>
        <fullName evidence="3">Transcriptional regulator with XRE-family HTH domain</fullName>
    </submittedName>
</protein>
<evidence type="ECO:0000259" key="2">
    <source>
        <dbReference type="PROSITE" id="PS50943"/>
    </source>
</evidence>
<keyword evidence="1" id="KW-0238">DNA-binding</keyword>
<dbReference type="Proteomes" id="UP000574761">
    <property type="component" value="Unassembled WGS sequence"/>
</dbReference>
<proteinExistence type="predicted"/>
<dbReference type="PANTHER" id="PTHR46797">
    <property type="entry name" value="HTH-TYPE TRANSCRIPTIONAL REGULATOR"/>
    <property type="match status" value="1"/>
</dbReference>
<dbReference type="CDD" id="cd00093">
    <property type="entry name" value="HTH_XRE"/>
    <property type="match status" value="1"/>
</dbReference>